<feature type="transmembrane region" description="Helical" evidence="2">
    <location>
        <begin position="317"/>
        <end position="337"/>
    </location>
</feature>
<keyword evidence="2" id="KW-0812">Transmembrane</keyword>
<keyword evidence="2" id="KW-0472">Membrane</keyword>
<evidence type="ECO:0000313" key="5">
    <source>
        <dbReference type="EMBL" id="MFC4359107.1"/>
    </source>
</evidence>
<evidence type="ECO:0000256" key="1">
    <source>
        <dbReference type="SAM" id="MobiDB-lite"/>
    </source>
</evidence>
<comment type="caution">
    <text evidence="5">The sequence shown here is derived from an EMBL/GenBank/DDBJ whole genome shotgun (WGS) entry which is preliminary data.</text>
</comment>
<feature type="region of interest" description="Disordered" evidence="1">
    <location>
        <begin position="233"/>
        <end position="312"/>
    </location>
</feature>
<feature type="compositionally biased region" description="Low complexity" evidence="1">
    <location>
        <begin position="294"/>
        <end position="312"/>
    </location>
</feature>
<feature type="compositionally biased region" description="Polar residues" evidence="1">
    <location>
        <begin position="239"/>
        <end position="254"/>
    </location>
</feature>
<feature type="compositionally biased region" description="Basic and acidic residues" evidence="1">
    <location>
        <begin position="256"/>
        <end position="265"/>
    </location>
</feature>
<sequence>MQRSAALLSILLLSASLSLGVPGALAESSADGVRPAPAASLDGTDAEPPRGPSAASLSSAPGAADWESVSSVPDRESVSGTADPASLSQASFDRNRVVLTVYENGSAEWTFHYRRTLGNESERQNFEAFATEFNSNRTSLYRRFRADSRALTGEGQNVTGREMNATKFSRQASVTNTTFGRPVGVVEMSFLWTGFAAERGGNVVVGDVFEGGLYLGPQQTLVISPGPAVVFESVDPEGTPSNASSLRSSDSVTWQGEKEFTDNRPRVVFVPADRETGAGSETGTANGTGGSGPTEGTNGSTGDGTTPPGSADGGLPILPISVGVLLVAVVAAAVWWYRDDERDPSFFEGESDEPGRPGGADGTEAPDAAGVSESDAGDGGATAGAPPGLGDGELLSDEDRVVSMLRDHGGRMKQVKIVDQTGWSKSKVSMLLSDMEESGDISKLRVGRENVISLKGHEPDAAGSPFDGES</sequence>
<dbReference type="InterPro" id="IPR036390">
    <property type="entry name" value="WH_DNA-bd_sf"/>
</dbReference>
<dbReference type="InterPro" id="IPR055767">
    <property type="entry name" value="DUF7343"/>
</dbReference>
<protein>
    <submittedName>
        <fullName evidence="5">Helix-turn-helix transcriptional regulator</fullName>
    </submittedName>
</protein>
<feature type="region of interest" description="Disordered" evidence="1">
    <location>
        <begin position="345"/>
        <end position="394"/>
    </location>
</feature>
<dbReference type="Pfam" id="PF24036">
    <property type="entry name" value="DUF7345"/>
    <property type="match status" value="1"/>
</dbReference>
<feature type="compositionally biased region" description="Low complexity" evidence="1">
    <location>
        <begin position="52"/>
        <end position="64"/>
    </location>
</feature>
<feature type="region of interest" description="Disordered" evidence="1">
    <location>
        <begin position="27"/>
        <end position="86"/>
    </location>
</feature>
<evidence type="ECO:0000259" key="4">
    <source>
        <dbReference type="Pfam" id="PF24036"/>
    </source>
</evidence>
<feature type="domain" description="DUF7343" evidence="3">
    <location>
        <begin position="394"/>
        <end position="454"/>
    </location>
</feature>
<evidence type="ECO:0000259" key="3">
    <source>
        <dbReference type="Pfam" id="PF24034"/>
    </source>
</evidence>
<dbReference type="AlphaFoldDB" id="A0ABD5PE45"/>
<evidence type="ECO:0000256" key="2">
    <source>
        <dbReference type="SAM" id="Phobius"/>
    </source>
</evidence>
<dbReference type="InterPro" id="IPR055769">
    <property type="entry name" value="DUF7345"/>
</dbReference>
<name>A0ABD5PE45_9EURY</name>
<dbReference type="EMBL" id="JBHSDS010000007">
    <property type="protein sequence ID" value="MFC4359107.1"/>
    <property type="molecule type" value="Genomic_DNA"/>
</dbReference>
<keyword evidence="2" id="KW-1133">Transmembrane helix</keyword>
<dbReference type="SUPFAM" id="SSF46785">
    <property type="entry name" value="Winged helix' DNA-binding domain"/>
    <property type="match status" value="1"/>
</dbReference>
<dbReference type="Proteomes" id="UP001595921">
    <property type="component" value="Unassembled WGS sequence"/>
</dbReference>
<dbReference type="Pfam" id="PF24034">
    <property type="entry name" value="DUF7343"/>
    <property type="match status" value="1"/>
</dbReference>
<evidence type="ECO:0000313" key="6">
    <source>
        <dbReference type="Proteomes" id="UP001595921"/>
    </source>
</evidence>
<feature type="compositionally biased region" description="Gly residues" evidence="1">
    <location>
        <begin position="377"/>
        <end position="391"/>
    </location>
</feature>
<gene>
    <name evidence="5" type="ORF">ACFO0N_14250</name>
</gene>
<organism evidence="5 6">
    <name type="scientific">Halobium salinum</name>
    <dbReference type="NCBI Taxonomy" id="1364940"/>
    <lineage>
        <taxon>Archaea</taxon>
        <taxon>Methanobacteriati</taxon>
        <taxon>Methanobacteriota</taxon>
        <taxon>Stenosarchaea group</taxon>
        <taxon>Halobacteria</taxon>
        <taxon>Halobacteriales</taxon>
        <taxon>Haloferacaceae</taxon>
        <taxon>Halobium</taxon>
    </lineage>
</organism>
<proteinExistence type="predicted"/>
<accession>A0ABD5PE45</accession>
<feature type="domain" description="DUF7345" evidence="4">
    <location>
        <begin position="100"/>
        <end position="225"/>
    </location>
</feature>
<keyword evidence="6" id="KW-1185">Reference proteome</keyword>
<dbReference type="RefSeq" id="WP_267620238.1">
    <property type="nucleotide sequence ID" value="NZ_JAODIW010000004.1"/>
</dbReference>
<reference evidence="5 6" key="1">
    <citation type="journal article" date="2019" name="Int. J. Syst. Evol. Microbiol.">
        <title>The Global Catalogue of Microorganisms (GCM) 10K type strain sequencing project: providing services to taxonomists for standard genome sequencing and annotation.</title>
        <authorList>
            <consortium name="The Broad Institute Genomics Platform"/>
            <consortium name="The Broad Institute Genome Sequencing Center for Infectious Disease"/>
            <person name="Wu L."/>
            <person name="Ma J."/>
        </authorList>
    </citation>
    <scope>NUCLEOTIDE SEQUENCE [LARGE SCALE GENOMIC DNA]</scope>
    <source>
        <strain evidence="5 6">CGMCC 1.12553</strain>
    </source>
</reference>